<evidence type="ECO:0000256" key="1">
    <source>
        <dbReference type="SAM" id="SignalP"/>
    </source>
</evidence>
<name>A0A318HML7_9MYCO</name>
<reference evidence="3" key="1">
    <citation type="submission" date="2018-05" db="EMBL/GenBank/DDBJ databases">
        <authorList>
            <person name="Deangelis K."/>
            <person name="Huntemann M."/>
            <person name="Clum A."/>
            <person name="Pillay M."/>
            <person name="Palaniappan K."/>
            <person name="Varghese N."/>
            <person name="Mikhailova N."/>
            <person name="Stamatis D."/>
            <person name="Reddy T."/>
            <person name="Daum C."/>
            <person name="Shapiro N."/>
            <person name="Ivanova N."/>
            <person name="Kyrpides N."/>
            <person name="Woyke T."/>
        </authorList>
    </citation>
    <scope>NUCLEOTIDE SEQUENCE [LARGE SCALE GENOMIC DNA]</scope>
    <source>
        <strain evidence="3">GAS496</strain>
    </source>
</reference>
<evidence type="ECO:0000313" key="2">
    <source>
        <dbReference type="EMBL" id="PXX10285.1"/>
    </source>
</evidence>
<feature type="chain" id="PRO_5016412460" description="Keratin associated protein" evidence="1">
    <location>
        <begin position="29"/>
        <end position="83"/>
    </location>
</feature>
<dbReference type="EMBL" id="QJJU01000004">
    <property type="protein sequence ID" value="PXX10285.1"/>
    <property type="molecule type" value="Genomic_DNA"/>
</dbReference>
<dbReference type="AlphaFoldDB" id="A0A318HML7"/>
<dbReference type="RefSeq" id="WP_110315545.1">
    <property type="nucleotide sequence ID" value="NZ_QJJU01000004.1"/>
</dbReference>
<organism evidence="2 3">
    <name type="scientific">Mycolicibacterium moriokaense</name>
    <dbReference type="NCBI Taxonomy" id="39691"/>
    <lineage>
        <taxon>Bacteria</taxon>
        <taxon>Bacillati</taxon>
        <taxon>Actinomycetota</taxon>
        <taxon>Actinomycetes</taxon>
        <taxon>Mycobacteriales</taxon>
        <taxon>Mycobacteriaceae</taxon>
        <taxon>Mycolicibacterium</taxon>
    </lineage>
</organism>
<protein>
    <recommendedName>
        <fullName evidence="4">Keratin associated protein</fullName>
    </recommendedName>
</protein>
<keyword evidence="3" id="KW-1185">Reference proteome</keyword>
<comment type="caution">
    <text evidence="2">The sequence shown here is derived from an EMBL/GenBank/DDBJ whole genome shotgun (WGS) entry which is preliminary data.</text>
</comment>
<gene>
    <name evidence="2" type="ORF">C8E89_10481</name>
</gene>
<reference evidence="2 3" key="2">
    <citation type="submission" date="2018-06" db="EMBL/GenBank/DDBJ databases">
        <title>Sequencing of bacterial isolates from soil warming experiment in Harvard Forest, Massachusetts, USA.</title>
        <authorList>
            <person name="Deangelis K.PhD."/>
        </authorList>
    </citation>
    <scope>NUCLEOTIDE SEQUENCE [LARGE SCALE GENOMIC DNA]</scope>
    <source>
        <strain evidence="2 3">GAS496</strain>
    </source>
</reference>
<evidence type="ECO:0008006" key="4">
    <source>
        <dbReference type="Google" id="ProtNLM"/>
    </source>
</evidence>
<sequence>MRIKLTYITPLLAAAAALAIAAAPTAAAATNGQTCSGNICQSPGNVQITNTPPPVQYYPYGTMPFLLGGRGGGLLGGRGGGLL</sequence>
<keyword evidence="1" id="KW-0732">Signal</keyword>
<evidence type="ECO:0000313" key="3">
    <source>
        <dbReference type="Proteomes" id="UP000247781"/>
    </source>
</evidence>
<dbReference type="OrthoDB" id="4641251at2"/>
<feature type="signal peptide" evidence="1">
    <location>
        <begin position="1"/>
        <end position="28"/>
    </location>
</feature>
<proteinExistence type="predicted"/>
<accession>A0A318HML7</accession>
<dbReference type="Proteomes" id="UP000247781">
    <property type="component" value="Unassembled WGS sequence"/>
</dbReference>